<evidence type="ECO:0000313" key="2">
    <source>
        <dbReference type="EMBL" id="MBP2383227.1"/>
    </source>
</evidence>
<dbReference type="PANTHER" id="PTHR43283">
    <property type="entry name" value="BETA-LACTAMASE-RELATED"/>
    <property type="match status" value="1"/>
</dbReference>
<comment type="caution">
    <text evidence="2">The sequence shown here is derived from an EMBL/GenBank/DDBJ whole genome shotgun (WGS) entry which is preliminary data.</text>
</comment>
<dbReference type="PANTHER" id="PTHR43283:SF3">
    <property type="entry name" value="BETA-LACTAMASE FAMILY PROTEIN (AFU_ORTHOLOGUE AFUA_5G07500)"/>
    <property type="match status" value="1"/>
</dbReference>
<dbReference type="Pfam" id="PF00144">
    <property type="entry name" value="Beta-lactamase"/>
    <property type="match status" value="1"/>
</dbReference>
<dbReference type="EMBL" id="JAGIOD010000002">
    <property type="protein sequence ID" value="MBP2383227.1"/>
    <property type="molecule type" value="Genomic_DNA"/>
</dbReference>
<dbReference type="InterPro" id="IPR012338">
    <property type="entry name" value="Beta-lactam/transpept-like"/>
</dbReference>
<evidence type="ECO:0000259" key="1">
    <source>
        <dbReference type="Pfam" id="PF00144"/>
    </source>
</evidence>
<dbReference type="Proteomes" id="UP001519290">
    <property type="component" value="Unassembled WGS sequence"/>
</dbReference>
<dbReference type="Gene3D" id="3.40.710.10">
    <property type="entry name" value="DD-peptidase/beta-lactamase superfamily"/>
    <property type="match status" value="1"/>
</dbReference>
<name>A0ABS4X432_9MICO</name>
<evidence type="ECO:0000313" key="3">
    <source>
        <dbReference type="Proteomes" id="UP001519290"/>
    </source>
</evidence>
<dbReference type="InterPro" id="IPR001466">
    <property type="entry name" value="Beta-lactam-related"/>
</dbReference>
<feature type="domain" description="Beta-lactamase-related" evidence="1">
    <location>
        <begin position="13"/>
        <end position="348"/>
    </location>
</feature>
<reference evidence="2 3" key="1">
    <citation type="submission" date="2021-03" db="EMBL/GenBank/DDBJ databases">
        <title>Sequencing the genomes of 1000 actinobacteria strains.</title>
        <authorList>
            <person name="Klenk H.-P."/>
        </authorList>
    </citation>
    <scope>NUCLEOTIDE SEQUENCE [LARGE SCALE GENOMIC DNA]</scope>
    <source>
        <strain evidence="2 3">DSM 14566</strain>
    </source>
</reference>
<dbReference type="RefSeq" id="WP_209903876.1">
    <property type="nucleotide sequence ID" value="NZ_BAAAJW010000005.1"/>
</dbReference>
<gene>
    <name evidence="2" type="ORF">JOF43_003216</name>
</gene>
<proteinExistence type="predicted"/>
<dbReference type="InterPro" id="IPR050789">
    <property type="entry name" value="Diverse_Enzym_Activities"/>
</dbReference>
<protein>
    <submittedName>
        <fullName evidence="2">CubicO group peptidase (Beta-lactamase class C family)</fullName>
    </submittedName>
</protein>
<sequence length="378" mass="40007">MSTPSSPAALLLSRSVDEGTIPGGVIALGHDPEPIAAGRMSVGGPPMPADAIFRIQSMTKLVTTVAALRLVEQRVLALDAPVADWLPELAAPEVLTRPDAELTDTEPLRTPLTLRHLLTNTSGYGMILQDCPLARAMTATGTEAGPLPPTLGADDWIAALTSLPLVGQPGTVWRYHHSFGLLGILLSRISGTSTGAYLEQTLLGPLGMRDTGYFVPHEKLDRLPAAYAEEGTGLVEIEPAGGGFHAGPPPYDMSHSELLSTAGDYLRLLRALRDGELLSDEHLGMLRSDQVPQEAKTPESFFPGFWERTSWGFGLAVVTDGPHRGRCSWSGGAGTDYFLDPDGTLGLLLTQVPMGDRLAPLLEAYGELAPPPGADPAS</sequence>
<keyword evidence="3" id="KW-1185">Reference proteome</keyword>
<organism evidence="2 3">
    <name type="scientific">Brachybacterium sacelli</name>
    <dbReference type="NCBI Taxonomy" id="173364"/>
    <lineage>
        <taxon>Bacteria</taxon>
        <taxon>Bacillati</taxon>
        <taxon>Actinomycetota</taxon>
        <taxon>Actinomycetes</taxon>
        <taxon>Micrococcales</taxon>
        <taxon>Dermabacteraceae</taxon>
        <taxon>Brachybacterium</taxon>
    </lineage>
</organism>
<dbReference type="SUPFAM" id="SSF56601">
    <property type="entry name" value="beta-lactamase/transpeptidase-like"/>
    <property type="match status" value="1"/>
</dbReference>
<accession>A0ABS4X432</accession>